<dbReference type="Proteomes" id="UP001285441">
    <property type="component" value="Unassembled WGS sequence"/>
</dbReference>
<dbReference type="AlphaFoldDB" id="A0AAE0NNU3"/>
<reference evidence="2" key="2">
    <citation type="submission" date="2023-06" db="EMBL/GenBank/DDBJ databases">
        <authorList>
            <consortium name="Lawrence Berkeley National Laboratory"/>
            <person name="Haridas S."/>
            <person name="Hensen N."/>
            <person name="Bonometti L."/>
            <person name="Westerberg I."/>
            <person name="Brannstrom I.O."/>
            <person name="Guillou S."/>
            <person name="Cros-Aarteil S."/>
            <person name="Calhoun S."/>
            <person name="Kuo A."/>
            <person name="Mondo S."/>
            <person name="Pangilinan J."/>
            <person name="Riley R."/>
            <person name="LaButti K."/>
            <person name="Andreopoulos B."/>
            <person name="Lipzen A."/>
            <person name="Chen C."/>
            <person name="Yanf M."/>
            <person name="Daum C."/>
            <person name="Ng V."/>
            <person name="Clum A."/>
            <person name="Steindorff A."/>
            <person name="Ohm R."/>
            <person name="Martin F."/>
            <person name="Silar P."/>
            <person name="Natvig D."/>
            <person name="Lalanne C."/>
            <person name="Gautier V."/>
            <person name="Ament-velasquez S.L."/>
            <person name="Kruys A."/>
            <person name="Hutchinson M.I."/>
            <person name="Powell A.J."/>
            <person name="Barry K."/>
            <person name="Miller A.N."/>
            <person name="Grigoriev I.V."/>
            <person name="Debuchy R."/>
            <person name="Gladieux P."/>
            <person name="Thoren M.H."/>
            <person name="Johannesson H."/>
        </authorList>
    </citation>
    <scope>NUCLEOTIDE SEQUENCE</scope>
    <source>
        <strain evidence="2">CBS 232.78</strain>
    </source>
</reference>
<proteinExistence type="predicted"/>
<protein>
    <submittedName>
        <fullName evidence="2">Uncharacterized protein</fullName>
    </submittedName>
</protein>
<sequence>MAPLVETNKPETNAHNPGTMEWTKEQYNKQYEKWVPWLEDMYLYYFSKDNKASYATRENLDKTKVTGIKQVDTLQDGLHGLVAGQVGQGGLAQPIGDLASSEGINRAERGGKDNKGSYVPSEGTSAVPGGSEITGAGNAVVGGLAKGGEQAAGGMQSGLKSAGGLLGFNRQQKPGQ</sequence>
<name>A0AAE0NNU3_9PEZI</name>
<dbReference type="EMBL" id="JAULSW010000004">
    <property type="protein sequence ID" value="KAK3384928.1"/>
    <property type="molecule type" value="Genomic_DNA"/>
</dbReference>
<feature type="compositionally biased region" description="Basic and acidic residues" evidence="1">
    <location>
        <begin position="106"/>
        <end position="115"/>
    </location>
</feature>
<evidence type="ECO:0000313" key="3">
    <source>
        <dbReference type="Proteomes" id="UP001285441"/>
    </source>
</evidence>
<feature type="region of interest" description="Disordered" evidence="1">
    <location>
        <begin position="106"/>
        <end position="132"/>
    </location>
</feature>
<keyword evidence="3" id="KW-1185">Reference proteome</keyword>
<evidence type="ECO:0000256" key="1">
    <source>
        <dbReference type="SAM" id="MobiDB-lite"/>
    </source>
</evidence>
<feature type="region of interest" description="Disordered" evidence="1">
    <location>
        <begin position="150"/>
        <end position="176"/>
    </location>
</feature>
<comment type="caution">
    <text evidence="2">The sequence shown here is derived from an EMBL/GenBank/DDBJ whole genome shotgun (WGS) entry which is preliminary data.</text>
</comment>
<accession>A0AAE0NNU3</accession>
<organism evidence="2 3">
    <name type="scientific">Podospora didyma</name>
    <dbReference type="NCBI Taxonomy" id="330526"/>
    <lineage>
        <taxon>Eukaryota</taxon>
        <taxon>Fungi</taxon>
        <taxon>Dikarya</taxon>
        <taxon>Ascomycota</taxon>
        <taxon>Pezizomycotina</taxon>
        <taxon>Sordariomycetes</taxon>
        <taxon>Sordariomycetidae</taxon>
        <taxon>Sordariales</taxon>
        <taxon>Podosporaceae</taxon>
        <taxon>Podospora</taxon>
    </lineage>
</organism>
<reference evidence="2" key="1">
    <citation type="journal article" date="2023" name="Mol. Phylogenet. Evol.">
        <title>Genome-scale phylogeny and comparative genomics of the fungal order Sordariales.</title>
        <authorList>
            <person name="Hensen N."/>
            <person name="Bonometti L."/>
            <person name="Westerberg I."/>
            <person name="Brannstrom I.O."/>
            <person name="Guillou S."/>
            <person name="Cros-Aarteil S."/>
            <person name="Calhoun S."/>
            <person name="Haridas S."/>
            <person name="Kuo A."/>
            <person name="Mondo S."/>
            <person name="Pangilinan J."/>
            <person name="Riley R."/>
            <person name="LaButti K."/>
            <person name="Andreopoulos B."/>
            <person name="Lipzen A."/>
            <person name="Chen C."/>
            <person name="Yan M."/>
            <person name="Daum C."/>
            <person name="Ng V."/>
            <person name="Clum A."/>
            <person name="Steindorff A."/>
            <person name="Ohm R.A."/>
            <person name="Martin F."/>
            <person name="Silar P."/>
            <person name="Natvig D.O."/>
            <person name="Lalanne C."/>
            <person name="Gautier V."/>
            <person name="Ament-Velasquez S.L."/>
            <person name="Kruys A."/>
            <person name="Hutchinson M.I."/>
            <person name="Powell A.J."/>
            <person name="Barry K."/>
            <person name="Miller A.N."/>
            <person name="Grigoriev I.V."/>
            <person name="Debuchy R."/>
            <person name="Gladieux P."/>
            <person name="Hiltunen Thoren M."/>
            <person name="Johannesson H."/>
        </authorList>
    </citation>
    <scope>NUCLEOTIDE SEQUENCE</scope>
    <source>
        <strain evidence="2">CBS 232.78</strain>
    </source>
</reference>
<evidence type="ECO:0000313" key="2">
    <source>
        <dbReference type="EMBL" id="KAK3384928.1"/>
    </source>
</evidence>
<gene>
    <name evidence="2" type="ORF">B0H63DRAFT_522274</name>
</gene>